<dbReference type="PANTHER" id="PTHR30055:SF234">
    <property type="entry name" value="HTH-TYPE TRANSCRIPTIONAL REGULATOR BETI"/>
    <property type="match status" value="1"/>
</dbReference>
<dbReference type="GO" id="GO:0000976">
    <property type="term" value="F:transcription cis-regulatory region binding"/>
    <property type="evidence" value="ECO:0007669"/>
    <property type="project" value="TreeGrafter"/>
</dbReference>
<accession>W9ATH5</accession>
<dbReference type="Proteomes" id="UP000028870">
    <property type="component" value="Unassembled WGS sequence"/>
</dbReference>
<dbReference type="eggNOG" id="COG1309">
    <property type="taxonomic scope" value="Bacteria"/>
</dbReference>
<dbReference type="InterPro" id="IPR001647">
    <property type="entry name" value="HTH_TetR"/>
</dbReference>
<dbReference type="InterPro" id="IPR050109">
    <property type="entry name" value="HTH-type_TetR-like_transc_reg"/>
</dbReference>
<protein>
    <submittedName>
        <fullName evidence="6">TetR family transcriptional regulator</fullName>
    </submittedName>
</protein>
<keyword evidence="3" id="KW-0804">Transcription</keyword>
<dbReference type="Gene3D" id="1.10.357.10">
    <property type="entry name" value="Tetracycline Repressor, domain 2"/>
    <property type="match status" value="1"/>
</dbReference>
<gene>
    <name evidence="6" type="ORF">BN977_03638</name>
</gene>
<dbReference type="PROSITE" id="PS50977">
    <property type="entry name" value="HTH_TETR_2"/>
    <property type="match status" value="1"/>
</dbReference>
<reference evidence="6" key="1">
    <citation type="submission" date="2014-03" db="EMBL/GenBank/DDBJ databases">
        <title>Draft Genome Sequence of Mycobacterium cosmeticum DSM 44829.</title>
        <authorList>
            <person name="Croce O."/>
            <person name="Robert C."/>
            <person name="Raoult D."/>
            <person name="Drancourt M."/>
        </authorList>
    </citation>
    <scope>NUCLEOTIDE SEQUENCE [LARGE SCALE GENOMIC DNA]</scope>
    <source>
        <strain evidence="6">DSM 44829</strain>
    </source>
</reference>
<evidence type="ECO:0000256" key="2">
    <source>
        <dbReference type="ARBA" id="ARBA00023125"/>
    </source>
</evidence>
<dbReference type="PRINTS" id="PR00455">
    <property type="entry name" value="HTHTETR"/>
</dbReference>
<dbReference type="GO" id="GO:0003700">
    <property type="term" value="F:DNA-binding transcription factor activity"/>
    <property type="evidence" value="ECO:0007669"/>
    <property type="project" value="TreeGrafter"/>
</dbReference>
<keyword evidence="2 4" id="KW-0238">DNA-binding</keyword>
<evidence type="ECO:0000256" key="3">
    <source>
        <dbReference type="ARBA" id="ARBA00023163"/>
    </source>
</evidence>
<name>W9ATH5_MYCCO</name>
<dbReference type="AlphaFoldDB" id="W9ATH5"/>
<dbReference type="InterPro" id="IPR009057">
    <property type="entry name" value="Homeodomain-like_sf"/>
</dbReference>
<proteinExistence type="predicted"/>
<organism evidence="6 7">
    <name type="scientific">Mycolicibacterium cosmeticum</name>
    <dbReference type="NCBI Taxonomy" id="258533"/>
    <lineage>
        <taxon>Bacteria</taxon>
        <taxon>Bacillati</taxon>
        <taxon>Actinomycetota</taxon>
        <taxon>Actinomycetes</taxon>
        <taxon>Mycobacteriales</taxon>
        <taxon>Mycobacteriaceae</taxon>
        <taxon>Mycolicibacterium</taxon>
    </lineage>
</organism>
<evidence type="ECO:0000313" key="7">
    <source>
        <dbReference type="Proteomes" id="UP000028870"/>
    </source>
</evidence>
<keyword evidence="7" id="KW-1185">Reference proteome</keyword>
<comment type="caution">
    <text evidence="6">The sequence shown here is derived from an EMBL/GenBank/DDBJ whole genome shotgun (WGS) entry which is preliminary data.</text>
</comment>
<keyword evidence="1" id="KW-0805">Transcription regulation</keyword>
<dbReference type="SUPFAM" id="SSF46689">
    <property type="entry name" value="Homeodomain-like"/>
    <property type="match status" value="1"/>
</dbReference>
<feature type="DNA-binding region" description="H-T-H motif" evidence="4">
    <location>
        <begin position="38"/>
        <end position="57"/>
    </location>
</feature>
<reference evidence="6" key="2">
    <citation type="submission" date="2014-03" db="EMBL/GenBank/DDBJ databases">
        <authorList>
            <person name="Urmite Genomes"/>
        </authorList>
    </citation>
    <scope>NUCLEOTIDE SEQUENCE</scope>
    <source>
        <strain evidence="6">DSM 44829</strain>
    </source>
</reference>
<dbReference type="EMBL" id="CCBB010000002">
    <property type="protein sequence ID" value="CDO08818.1"/>
    <property type="molecule type" value="Genomic_DNA"/>
</dbReference>
<dbReference type="Pfam" id="PF00440">
    <property type="entry name" value="TetR_N"/>
    <property type="match status" value="1"/>
</dbReference>
<evidence type="ECO:0000313" key="6">
    <source>
        <dbReference type="EMBL" id="CDO08818.1"/>
    </source>
</evidence>
<sequence>MQDAAGSNSSPQADSTMLERIRDAAMACFAERGVAGTSLRTIADSAEVSVGLIQHYFGSKARLIAAIDEHVLQVFGRILEEPEPAPRNNPDIYRGGTARLFIEHPDVVDYVARVLTEEGPTGATIFDGLVKISATQGETFTARGLARPDLDPVWSVLNPVLVRIAASVLRRHVERHIPGPLYSPEQTLRWDEATTNLIRHGQLRAGQEPTQD</sequence>
<evidence type="ECO:0000259" key="5">
    <source>
        <dbReference type="PROSITE" id="PS50977"/>
    </source>
</evidence>
<dbReference type="OrthoDB" id="3403733at2"/>
<feature type="domain" description="HTH tetR-type" evidence="5">
    <location>
        <begin position="15"/>
        <end position="75"/>
    </location>
</feature>
<evidence type="ECO:0000256" key="1">
    <source>
        <dbReference type="ARBA" id="ARBA00023015"/>
    </source>
</evidence>
<dbReference type="PANTHER" id="PTHR30055">
    <property type="entry name" value="HTH-TYPE TRANSCRIPTIONAL REGULATOR RUTR"/>
    <property type="match status" value="1"/>
</dbReference>
<dbReference type="RefSeq" id="WP_036399955.1">
    <property type="nucleotide sequence ID" value="NZ_CCBB010000002.1"/>
</dbReference>
<evidence type="ECO:0000256" key="4">
    <source>
        <dbReference type="PROSITE-ProRule" id="PRU00335"/>
    </source>
</evidence>